<dbReference type="InterPro" id="IPR013525">
    <property type="entry name" value="ABC2_TM"/>
</dbReference>
<keyword evidence="3 6" id="KW-0812">Transmembrane</keyword>
<dbReference type="eggNOG" id="COG0842">
    <property type="taxonomic scope" value="Bacteria"/>
</dbReference>
<reference evidence="8 9" key="1">
    <citation type="submission" date="2009-02" db="EMBL/GenBank/DDBJ databases">
        <title>Sequencing of the draft genome and assembly of Dethiobacter alkaliphilus AHT 1.</title>
        <authorList>
            <consortium name="US DOE Joint Genome Institute (JGI-PGF)"/>
            <person name="Lucas S."/>
            <person name="Copeland A."/>
            <person name="Lapidus A."/>
            <person name="Glavina del Rio T."/>
            <person name="Dalin E."/>
            <person name="Tice H."/>
            <person name="Bruce D."/>
            <person name="Goodwin L."/>
            <person name="Pitluck S."/>
            <person name="Larimer F."/>
            <person name="Land M.L."/>
            <person name="Hauser L."/>
            <person name="Muyzer G."/>
        </authorList>
    </citation>
    <scope>NUCLEOTIDE SEQUENCE [LARGE SCALE GENOMIC DNA]</scope>
    <source>
        <strain evidence="8 9">AHT 1</strain>
    </source>
</reference>
<evidence type="ECO:0000256" key="1">
    <source>
        <dbReference type="ARBA" id="ARBA00004651"/>
    </source>
</evidence>
<name>C0GHZ5_DETAL</name>
<organism evidence="8 9">
    <name type="scientific">Dethiobacter alkaliphilus AHT 1</name>
    <dbReference type="NCBI Taxonomy" id="555088"/>
    <lineage>
        <taxon>Bacteria</taxon>
        <taxon>Bacillati</taxon>
        <taxon>Bacillota</taxon>
        <taxon>Dethiobacteria</taxon>
        <taxon>Dethiobacterales</taxon>
        <taxon>Dethiobacteraceae</taxon>
        <taxon>Dethiobacter</taxon>
    </lineage>
</organism>
<sequence>MKIFSIAYYTAIKNLKDTKTLLFVVVLPILLIIILGTALDGFHSPQDLPREEVAYFIDDNGEAAQQFAQFLQSDDMGEVAHVQRVADFEEGLAYLDSGQADSFVYLPAGFGAALRSGEAAEIQVLANVQNPLAKSLVENYINRVNGALAVTVLGGVPAQGERSSHVRAQAITTDGQIPTALDYYSVQTLLQVLIIGALFGIAAMREDKDKNTLIRIKSAPVKYYEILAGRTMANIGVLFAQALVVIAFSKFVYQANWGGNQLINLGVILIFVVFSIGVGMFLGAVIKNSVGAIGALWGVMIVFAITGGAFGGTVNDTLAKLSPNHYAATAIFNNVFAGSPQVIRSNIIVLLLSTVAVYALTLAVGRRRLA</sequence>
<feature type="transmembrane region" description="Helical" evidence="6">
    <location>
        <begin position="232"/>
        <end position="253"/>
    </location>
</feature>
<dbReference type="GO" id="GO:0005886">
    <property type="term" value="C:plasma membrane"/>
    <property type="evidence" value="ECO:0007669"/>
    <property type="project" value="UniProtKB-SubCell"/>
</dbReference>
<dbReference type="EMBL" id="ACJM01000010">
    <property type="protein sequence ID" value="EEG77069.1"/>
    <property type="molecule type" value="Genomic_DNA"/>
</dbReference>
<dbReference type="STRING" id="555088.DealDRAFT_2104"/>
<comment type="subcellular location">
    <subcellularLocation>
        <location evidence="1">Cell membrane</location>
        <topology evidence="1">Multi-pass membrane protein</topology>
    </subcellularLocation>
</comment>
<keyword evidence="2" id="KW-1003">Cell membrane</keyword>
<evidence type="ECO:0000313" key="8">
    <source>
        <dbReference type="EMBL" id="EEG77069.1"/>
    </source>
</evidence>
<feature type="domain" description="ABC-2 type transporter transmembrane" evidence="7">
    <location>
        <begin position="20"/>
        <end position="362"/>
    </location>
</feature>
<keyword evidence="4 6" id="KW-1133">Transmembrane helix</keyword>
<evidence type="ECO:0000256" key="2">
    <source>
        <dbReference type="ARBA" id="ARBA00022475"/>
    </source>
</evidence>
<keyword evidence="5 6" id="KW-0472">Membrane</keyword>
<proteinExistence type="predicted"/>
<dbReference type="Proteomes" id="UP000006443">
    <property type="component" value="Unassembled WGS sequence"/>
</dbReference>
<evidence type="ECO:0000256" key="6">
    <source>
        <dbReference type="SAM" id="Phobius"/>
    </source>
</evidence>
<feature type="transmembrane region" description="Helical" evidence="6">
    <location>
        <begin position="347"/>
        <end position="365"/>
    </location>
</feature>
<evidence type="ECO:0000256" key="4">
    <source>
        <dbReference type="ARBA" id="ARBA00022989"/>
    </source>
</evidence>
<dbReference type="RefSeq" id="WP_008517240.1">
    <property type="nucleotide sequence ID" value="NZ_ACJM01000010.1"/>
</dbReference>
<evidence type="ECO:0000259" key="7">
    <source>
        <dbReference type="Pfam" id="PF12698"/>
    </source>
</evidence>
<keyword evidence="9" id="KW-1185">Reference proteome</keyword>
<accession>C0GHZ5</accession>
<evidence type="ECO:0000256" key="5">
    <source>
        <dbReference type="ARBA" id="ARBA00023136"/>
    </source>
</evidence>
<dbReference type="Gene3D" id="3.40.1710.10">
    <property type="entry name" value="abc type-2 transporter like domain"/>
    <property type="match status" value="1"/>
</dbReference>
<evidence type="ECO:0000256" key="3">
    <source>
        <dbReference type="ARBA" id="ARBA00022692"/>
    </source>
</evidence>
<feature type="transmembrane region" description="Helical" evidence="6">
    <location>
        <begin position="184"/>
        <end position="204"/>
    </location>
</feature>
<dbReference type="AlphaFoldDB" id="C0GHZ5"/>
<dbReference type="PANTHER" id="PTHR30294:SF29">
    <property type="entry name" value="MULTIDRUG ABC TRANSPORTER PERMEASE YBHS-RELATED"/>
    <property type="match status" value="1"/>
</dbReference>
<feature type="transmembrane region" description="Helical" evidence="6">
    <location>
        <begin position="293"/>
        <end position="314"/>
    </location>
</feature>
<protein>
    <submittedName>
        <fullName evidence="8">ABC-2 type transporter</fullName>
    </submittedName>
</protein>
<comment type="caution">
    <text evidence="8">The sequence shown here is derived from an EMBL/GenBank/DDBJ whole genome shotgun (WGS) entry which is preliminary data.</text>
</comment>
<feature type="transmembrane region" description="Helical" evidence="6">
    <location>
        <begin position="21"/>
        <end position="39"/>
    </location>
</feature>
<dbReference type="Pfam" id="PF12698">
    <property type="entry name" value="ABC2_membrane_3"/>
    <property type="match status" value="1"/>
</dbReference>
<feature type="transmembrane region" description="Helical" evidence="6">
    <location>
        <begin position="265"/>
        <end position="286"/>
    </location>
</feature>
<dbReference type="PANTHER" id="PTHR30294">
    <property type="entry name" value="MEMBRANE COMPONENT OF ABC TRANSPORTER YHHJ-RELATED"/>
    <property type="match status" value="1"/>
</dbReference>
<gene>
    <name evidence="8" type="ORF">DealDRAFT_2104</name>
</gene>
<evidence type="ECO:0000313" key="9">
    <source>
        <dbReference type="Proteomes" id="UP000006443"/>
    </source>
</evidence>
<dbReference type="GO" id="GO:0140359">
    <property type="term" value="F:ABC-type transporter activity"/>
    <property type="evidence" value="ECO:0007669"/>
    <property type="project" value="InterPro"/>
</dbReference>
<dbReference type="InterPro" id="IPR051449">
    <property type="entry name" value="ABC-2_transporter_component"/>
</dbReference>